<dbReference type="EMBL" id="CP071504">
    <property type="protein sequence ID" value="QSX28647.1"/>
    <property type="molecule type" value="Genomic_DNA"/>
</dbReference>
<evidence type="ECO:0000313" key="2">
    <source>
        <dbReference type="Proteomes" id="UP000663281"/>
    </source>
</evidence>
<organism evidence="1 2">
    <name type="scientific">Shewanella cyperi</name>
    <dbReference type="NCBI Taxonomy" id="2814292"/>
    <lineage>
        <taxon>Bacteria</taxon>
        <taxon>Pseudomonadati</taxon>
        <taxon>Pseudomonadota</taxon>
        <taxon>Gammaproteobacteria</taxon>
        <taxon>Alteromonadales</taxon>
        <taxon>Shewanellaceae</taxon>
        <taxon>Shewanella</taxon>
    </lineage>
</organism>
<evidence type="ECO:0000313" key="1">
    <source>
        <dbReference type="EMBL" id="QSX28647.1"/>
    </source>
</evidence>
<gene>
    <name evidence="1" type="ORF">JYB88_10125</name>
</gene>
<proteinExistence type="predicted"/>
<keyword evidence="2" id="KW-1185">Reference proteome</keyword>
<dbReference type="KEGG" id="scyp:JYB88_10125"/>
<sequence length="147" mass="16871">MTEQAVEPQVNNTQMDAEAMRQEWVRAHFQKANRFLAEKGILPGKVLVDECRYLAPYVAVWKMEAQKPAKQTFWVMSGDLPSDYVDVNVAETARDALRHFSMMWQLKAENLIQSGAVKDPTQAQFAKILITKAESLFQIHMDDKLWA</sequence>
<accession>A0A975AIV5</accession>
<name>A0A975AIV5_9GAMM</name>
<reference evidence="1 2" key="1">
    <citation type="submission" date="2021-03" db="EMBL/GenBank/DDBJ databases">
        <title>Novel species identification of genus Shewanella.</title>
        <authorList>
            <person name="Liu G."/>
            <person name="Zhang Q."/>
        </authorList>
    </citation>
    <scope>NUCLEOTIDE SEQUENCE [LARGE SCALE GENOMIC DNA]</scope>
    <source>
        <strain evidence="1 2">FJAT-53726</strain>
    </source>
</reference>
<protein>
    <submittedName>
        <fullName evidence="1">DUF4826 family protein</fullName>
    </submittedName>
</protein>
<dbReference type="Proteomes" id="UP000663281">
    <property type="component" value="Chromosome"/>
</dbReference>
<dbReference type="Pfam" id="PF16108">
    <property type="entry name" value="DUF4826"/>
    <property type="match status" value="1"/>
</dbReference>
<dbReference type="InterPro" id="IPR032251">
    <property type="entry name" value="DUF4826"/>
</dbReference>
<dbReference type="AlphaFoldDB" id="A0A975AIV5"/>
<dbReference type="RefSeq" id="WP_207324034.1">
    <property type="nucleotide sequence ID" value="NZ_CP071504.1"/>
</dbReference>